<feature type="region of interest" description="Disordered" evidence="2">
    <location>
        <begin position="328"/>
        <end position="420"/>
    </location>
</feature>
<comment type="function">
    <text evidence="1">Transcription factor that specifically binds AT-rich DNA sequences related to the nuclear matrix attachment regions (MARs).</text>
</comment>
<dbReference type="Pfam" id="PF03479">
    <property type="entry name" value="PCC"/>
    <property type="match status" value="1"/>
</dbReference>
<comment type="domain">
    <text evidence="1">The PPC domain mediates interactions between AHL proteins.</text>
</comment>
<dbReference type="InterPro" id="IPR011049">
    <property type="entry name" value="Serralysin-like_metalloprot_C"/>
</dbReference>
<reference evidence="4" key="1">
    <citation type="submission" date="2020-05" db="EMBL/GenBank/DDBJ databases">
        <title>WGS assembly of Panicum virgatum.</title>
        <authorList>
            <person name="Lovell J.T."/>
            <person name="Jenkins J."/>
            <person name="Shu S."/>
            <person name="Juenger T.E."/>
            <person name="Schmutz J."/>
        </authorList>
    </citation>
    <scope>NUCLEOTIDE SEQUENCE</scope>
    <source>
        <strain evidence="4">AP13</strain>
    </source>
</reference>
<dbReference type="GO" id="GO:0003680">
    <property type="term" value="F:minor groove of adenine-thymine-rich DNA binding"/>
    <property type="evidence" value="ECO:0007669"/>
    <property type="project" value="UniProtKB-UniRule"/>
</dbReference>
<dbReference type="EMBL" id="CM029054">
    <property type="protein sequence ID" value="KAG2544227.1"/>
    <property type="molecule type" value="Genomic_DNA"/>
</dbReference>
<dbReference type="AlphaFoldDB" id="A0A8T0N5U9"/>
<dbReference type="PANTHER" id="PTHR31500">
    <property type="entry name" value="AT-HOOK MOTIF NUCLEAR-LOCALIZED PROTEIN 9"/>
    <property type="match status" value="1"/>
</dbReference>
<keyword evidence="5" id="KW-1185">Reference proteome</keyword>
<keyword evidence="1" id="KW-0238">DNA-binding</keyword>
<feature type="region of interest" description="Disordered" evidence="2">
    <location>
        <begin position="59"/>
        <end position="131"/>
    </location>
</feature>
<dbReference type="Gene3D" id="3.30.1330.80">
    <property type="entry name" value="Hypothetical protein, similar to alpha- acetolactate decarboxylase, domain 2"/>
    <property type="match status" value="1"/>
</dbReference>
<evidence type="ECO:0000313" key="4">
    <source>
        <dbReference type="EMBL" id="KAG2544228.1"/>
    </source>
</evidence>
<feature type="compositionally biased region" description="Polar residues" evidence="2">
    <location>
        <begin position="341"/>
        <end position="351"/>
    </location>
</feature>
<accession>A0A8T0N5U9</accession>
<dbReference type="SUPFAM" id="SSF117856">
    <property type="entry name" value="AF0104/ALDC/Ptd012-like"/>
    <property type="match status" value="1"/>
</dbReference>
<dbReference type="PANTHER" id="PTHR31500:SF20">
    <property type="entry name" value="AT-HOOK MOTIF NUCLEAR-LOCALIZED PROTEIN"/>
    <property type="match status" value="1"/>
</dbReference>
<comment type="caution">
    <text evidence="4">The sequence shown here is derived from an EMBL/GenBank/DDBJ whole genome shotgun (WGS) entry which is preliminary data.</text>
</comment>
<evidence type="ECO:0000259" key="3">
    <source>
        <dbReference type="PROSITE" id="PS51742"/>
    </source>
</evidence>
<evidence type="ECO:0000313" key="5">
    <source>
        <dbReference type="Proteomes" id="UP000823388"/>
    </source>
</evidence>
<gene>
    <name evidence="4" type="ORF">PVAP13_9NG833600</name>
</gene>
<dbReference type="GO" id="GO:0005634">
    <property type="term" value="C:nucleus"/>
    <property type="evidence" value="ECO:0007669"/>
    <property type="project" value="UniProtKB-SubCell"/>
</dbReference>
<feature type="compositionally biased region" description="Polar residues" evidence="2">
    <location>
        <begin position="390"/>
        <end position="407"/>
    </location>
</feature>
<name>A0A8T0N5U9_PANVG</name>
<dbReference type="PROSITE" id="PS51742">
    <property type="entry name" value="PPC"/>
    <property type="match status" value="1"/>
</dbReference>
<protein>
    <recommendedName>
        <fullName evidence="1">AT-hook motif nuclear-localized protein</fullName>
    </recommendedName>
</protein>
<feature type="region of interest" description="Disordered" evidence="2">
    <location>
        <begin position="1"/>
        <end position="30"/>
    </location>
</feature>
<feature type="domain" description="PPC" evidence="3">
    <location>
        <begin position="131"/>
        <end position="272"/>
    </location>
</feature>
<dbReference type="SUPFAM" id="SSF101967">
    <property type="entry name" value="Adhesin YadA, collagen-binding domain"/>
    <property type="match status" value="1"/>
</dbReference>
<keyword evidence="1" id="KW-0804">Transcription</keyword>
<feature type="compositionally biased region" description="Pro residues" evidence="2">
    <location>
        <begin position="66"/>
        <end position="87"/>
    </location>
</feature>
<dbReference type="EMBL" id="CM029054">
    <property type="protein sequence ID" value="KAG2544228.1"/>
    <property type="molecule type" value="Genomic_DNA"/>
</dbReference>
<proteinExistence type="predicted"/>
<keyword evidence="1" id="KW-0805">Transcription regulation</keyword>
<comment type="subcellular location">
    <subcellularLocation>
        <location evidence="1">Nucleus</location>
    </subcellularLocation>
</comment>
<organism evidence="4 5">
    <name type="scientific">Panicum virgatum</name>
    <name type="common">Blackwell switchgrass</name>
    <dbReference type="NCBI Taxonomy" id="38727"/>
    <lineage>
        <taxon>Eukaryota</taxon>
        <taxon>Viridiplantae</taxon>
        <taxon>Streptophyta</taxon>
        <taxon>Embryophyta</taxon>
        <taxon>Tracheophyta</taxon>
        <taxon>Spermatophyta</taxon>
        <taxon>Magnoliopsida</taxon>
        <taxon>Liliopsida</taxon>
        <taxon>Poales</taxon>
        <taxon>Poaceae</taxon>
        <taxon>PACMAD clade</taxon>
        <taxon>Panicoideae</taxon>
        <taxon>Panicodae</taxon>
        <taxon>Paniceae</taxon>
        <taxon>Panicinae</taxon>
        <taxon>Panicum</taxon>
        <taxon>Panicum sect. Hiantes</taxon>
    </lineage>
</organism>
<evidence type="ECO:0000256" key="2">
    <source>
        <dbReference type="SAM" id="MobiDB-lite"/>
    </source>
</evidence>
<keyword evidence="1" id="KW-0539">Nucleus</keyword>
<dbReference type="InterPro" id="IPR039605">
    <property type="entry name" value="AHL"/>
</dbReference>
<dbReference type="InterPro" id="IPR005175">
    <property type="entry name" value="PPC_dom"/>
</dbReference>
<dbReference type="Proteomes" id="UP000823388">
    <property type="component" value="Chromosome 9N"/>
</dbReference>
<feature type="compositionally biased region" description="Polar residues" evidence="2">
    <location>
        <begin position="358"/>
        <end position="383"/>
    </location>
</feature>
<dbReference type="CDD" id="cd11378">
    <property type="entry name" value="DUF296"/>
    <property type="match status" value="1"/>
</dbReference>
<evidence type="ECO:0000256" key="1">
    <source>
        <dbReference type="RuleBase" id="RU367031"/>
    </source>
</evidence>
<sequence length="420" mass="43286">MKREREEEVGSAGAAMSPSLGPPSTVAGASSTARALLLSRAMEAPSAFHSLRAPSPFVRAMRTRLDPPPPPPSLAAVPAPPLPPPQMPEKRRRGRPRNCDRVLPPPGFLLTPPARAAPPSPTRATHGHLQFQSGGLQPHVLKIDVGEDIVSKIVGFAKIIGKAVCVLSVLGVVQEANLLHSAVTLNHKGPLEIIHVFGSILTSDSPGFGCLSVALSCVDCSVIGGVVAGPLVAAIPVQAIVGSFHNDALCANKAPKMCYTNSQVATGYWVTHDPNSQVGSGFAVTHFPNSHVATGIGCKPCPSSQVAVGTGSLHCLNSEVAIGSWSKHDHNSQVTIGDGNGSTNHSNSQVTVGDGSTHHPNSHTTVGTGSTQYPSSQVPICNESTHESSSDFTVGDGSTINASSQATVGDGSRGHQPDLS</sequence>
<dbReference type="Gene3D" id="2.150.10.10">
    <property type="entry name" value="Serralysin-like metalloprotease, C-terminal"/>
    <property type="match status" value="1"/>
</dbReference>